<reference evidence="1" key="1">
    <citation type="submission" date="2021-12" db="EMBL/GenBank/DDBJ databases">
        <title>Comparative genomics, transcriptomics and evolutionary studies reveal genomic signatures of adaptation to plant cell wall in hemibiotrophic fungi.</title>
        <authorList>
            <consortium name="DOE Joint Genome Institute"/>
            <person name="Baroncelli R."/>
            <person name="Diaz J.F."/>
            <person name="Benocci T."/>
            <person name="Peng M."/>
            <person name="Battaglia E."/>
            <person name="Haridas S."/>
            <person name="Andreopoulos W."/>
            <person name="Labutti K."/>
            <person name="Pangilinan J."/>
            <person name="Floch G.L."/>
            <person name="Makela M.R."/>
            <person name="Henrissat B."/>
            <person name="Grigoriev I.V."/>
            <person name="Crouch J.A."/>
            <person name="De Vries R.P."/>
            <person name="Sukno S.A."/>
            <person name="Thon M.R."/>
        </authorList>
    </citation>
    <scope>NUCLEOTIDE SEQUENCE</scope>
    <source>
        <strain evidence="1">CBS 112980</strain>
    </source>
</reference>
<dbReference type="Proteomes" id="UP001244207">
    <property type="component" value="Unassembled WGS sequence"/>
</dbReference>
<organism evidence="1 2">
    <name type="scientific">Glomerella acutata</name>
    <name type="common">Colletotrichum acutatum</name>
    <dbReference type="NCBI Taxonomy" id="27357"/>
    <lineage>
        <taxon>Eukaryota</taxon>
        <taxon>Fungi</taxon>
        <taxon>Dikarya</taxon>
        <taxon>Ascomycota</taxon>
        <taxon>Pezizomycotina</taxon>
        <taxon>Sordariomycetes</taxon>
        <taxon>Hypocreomycetidae</taxon>
        <taxon>Glomerellales</taxon>
        <taxon>Glomerellaceae</taxon>
        <taxon>Colletotrichum</taxon>
        <taxon>Colletotrichum acutatum species complex</taxon>
    </lineage>
</organism>
<comment type="caution">
    <text evidence="1">The sequence shown here is derived from an EMBL/GenBank/DDBJ whole genome shotgun (WGS) entry which is preliminary data.</text>
</comment>
<dbReference type="RefSeq" id="XP_060366768.1">
    <property type="nucleotide sequence ID" value="XM_060501930.1"/>
</dbReference>
<gene>
    <name evidence="1" type="ORF">BDZ83DRAFT_251581</name>
</gene>
<dbReference type="EMBL" id="JAHMHS010000030">
    <property type="protein sequence ID" value="KAK1726713.1"/>
    <property type="molecule type" value="Genomic_DNA"/>
</dbReference>
<keyword evidence="2" id="KW-1185">Reference proteome</keyword>
<protein>
    <submittedName>
        <fullName evidence="1">Uncharacterized protein</fullName>
    </submittedName>
</protein>
<dbReference type="GeneID" id="85385829"/>
<proteinExistence type="predicted"/>
<accession>A0AAD8US39</accession>
<name>A0AAD8US39_GLOAC</name>
<sequence length="213" mass="23427">MRWGVGYVLSSPPHRSQSNPNVYSRCVLGSYLVRGAGHNLGGGSESELERVVLLVSHVSRRFADSFTTHYTRVTCKIRLCPYGIPIHPQRTHSHQETLRLRQLPSILGNPVFPVNNTREGFTLGSQVPKGPRVPFSSFPAYAPPSAHSVPLWSNRIFSVGSWIIGWSPPPPLCLLKKGSCLRARGSLFARKGLQFPVHQPNGGHVADGPIPVR</sequence>
<dbReference type="AlphaFoldDB" id="A0AAD8US39"/>
<evidence type="ECO:0000313" key="1">
    <source>
        <dbReference type="EMBL" id="KAK1726713.1"/>
    </source>
</evidence>
<evidence type="ECO:0000313" key="2">
    <source>
        <dbReference type="Proteomes" id="UP001244207"/>
    </source>
</evidence>